<reference evidence="10 11" key="1">
    <citation type="submission" date="2016-05" db="EMBL/GenBank/DDBJ databases">
        <title>Microbial consortia oxidize butane by reversing methanogenesis.</title>
        <authorList>
            <person name="Laso-Perez R."/>
            <person name="Richter M."/>
            <person name="Wegener G."/>
            <person name="Musat F."/>
        </authorList>
    </citation>
    <scope>NUCLEOTIDE SEQUENCE [LARGE SCALE GENOMIC DNA]</scope>
    <source>
        <strain evidence="10">BOX1</strain>
    </source>
</reference>
<dbReference type="InterPro" id="IPR012677">
    <property type="entry name" value="Nucleotide-bd_a/b_plait_sf"/>
</dbReference>
<evidence type="ECO:0000256" key="4">
    <source>
        <dbReference type="ARBA" id="ARBA00022980"/>
    </source>
</evidence>
<keyword evidence="4 6" id="KW-0689">Ribosomal protein</keyword>
<dbReference type="Proteomes" id="UP000885863">
    <property type="component" value="Unassembled WGS sequence"/>
</dbReference>
<evidence type="ECO:0000313" key="11">
    <source>
        <dbReference type="Proteomes" id="UP000185779"/>
    </source>
</evidence>
<dbReference type="GO" id="GO:0003735">
    <property type="term" value="F:structural constituent of ribosome"/>
    <property type="evidence" value="ECO:0007669"/>
    <property type="project" value="UniProtKB-UniRule"/>
</dbReference>
<evidence type="ECO:0000313" key="9">
    <source>
        <dbReference type="EMBL" id="HEC57770.1"/>
    </source>
</evidence>
<dbReference type="GO" id="GO:0019843">
    <property type="term" value="F:rRNA binding"/>
    <property type="evidence" value="ECO:0007669"/>
    <property type="project" value="UniProtKB-UniRule"/>
</dbReference>
<dbReference type="Proteomes" id="UP000885936">
    <property type="component" value="Unassembled WGS sequence"/>
</dbReference>
<sequence>MILKHVIITEKSSAAMEQRNELQFIVDNRATKSQIRDEIENLFDVRVVSVRTTITPKGEKKAFVTLSDADSAEDVITKMGVL</sequence>
<evidence type="ECO:0000313" key="8">
    <source>
        <dbReference type="EMBL" id="HDM35923.1"/>
    </source>
</evidence>
<comment type="similarity">
    <text evidence="1 6 7">Belongs to the universal ribosomal protein uL23 family.</text>
</comment>
<dbReference type="AlphaFoldDB" id="A0A1F2P448"/>
<dbReference type="InterPro" id="IPR001014">
    <property type="entry name" value="Ribosomal_uL23_CS"/>
</dbReference>
<dbReference type="GO" id="GO:0005840">
    <property type="term" value="C:ribosome"/>
    <property type="evidence" value="ECO:0007669"/>
    <property type="project" value="UniProtKB-UniRule"/>
</dbReference>
<dbReference type="PANTHER" id="PTHR11620">
    <property type="entry name" value="60S RIBOSOMAL PROTEIN L23A"/>
    <property type="match status" value="1"/>
</dbReference>
<dbReference type="FunFam" id="3.30.70.330:FF:000532">
    <property type="entry name" value="50S ribosomal protein L23"/>
    <property type="match status" value="1"/>
</dbReference>
<dbReference type="GO" id="GO:0006412">
    <property type="term" value="P:translation"/>
    <property type="evidence" value="ECO:0007669"/>
    <property type="project" value="UniProtKB-UniRule"/>
</dbReference>
<dbReference type="NCBIfam" id="TIGR03636">
    <property type="entry name" value="uL23_arch"/>
    <property type="match status" value="1"/>
</dbReference>
<gene>
    <name evidence="6" type="primary">rpl23</name>
    <name evidence="8" type="ORF">ENG09_01525</name>
    <name evidence="9" type="ORF">ENI32_07880</name>
    <name evidence="10" type="ORF">SBU_001130</name>
</gene>
<keyword evidence="11" id="KW-1185">Reference proteome</keyword>
<protein>
    <recommendedName>
        <fullName evidence="6">Large ribosomal subunit protein uL23</fullName>
    </recommendedName>
</protein>
<dbReference type="Pfam" id="PF00276">
    <property type="entry name" value="Ribosomal_L23"/>
    <property type="match status" value="1"/>
</dbReference>
<evidence type="ECO:0000256" key="3">
    <source>
        <dbReference type="ARBA" id="ARBA00022884"/>
    </source>
</evidence>
<accession>A0A1F2P448</accession>
<comment type="function">
    <text evidence="6">Binds to 23S rRNA. One of the proteins that surrounds the polypeptide exit tunnel on the outside of the ribosome.</text>
</comment>
<dbReference type="STRING" id="1839936.SBU_001130"/>
<reference evidence="8" key="2">
    <citation type="journal article" date="2020" name="mSystems">
        <title>Genome- and Community-Level Interaction Insights into Carbon Utilization and Element Cycling Functions of Hydrothermarchaeota in Hydrothermal Sediment.</title>
        <authorList>
            <person name="Zhou Z."/>
            <person name="Liu Y."/>
            <person name="Xu W."/>
            <person name="Pan J."/>
            <person name="Luo Z.H."/>
            <person name="Li M."/>
        </authorList>
    </citation>
    <scope>NUCLEOTIDE SEQUENCE [LARGE SCALE GENOMIC DNA]</scope>
    <source>
        <strain evidence="8">HyVt-185</strain>
        <strain evidence="9">HyVt-386</strain>
    </source>
</reference>
<evidence type="ECO:0000256" key="6">
    <source>
        <dbReference type="HAMAP-Rule" id="MF_01369"/>
    </source>
</evidence>
<dbReference type="GO" id="GO:1990904">
    <property type="term" value="C:ribonucleoprotein complex"/>
    <property type="evidence" value="ECO:0007669"/>
    <property type="project" value="UniProtKB-KW"/>
</dbReference>
<dbReference type="SUPFAM" id="SSF54189">
    <property type="entry name" value="Ribosomal proteins S24e, L23 and L15e"/>
    <property type="match status" value="1"/>
</dbReference>
<dbReference type="InterPro" id="IPR012678">
    <property type="entry name" value="Ribosomal_uL23/eL15/eS24_sf"/>
</dbReference>
<comment type="caution">
    <text evidence="10">The sequence shown here is derived from an EMBL/GenBank/DDBJ whole genome shotgun (WGS) entry which is preliminary data.</text>
</comment>
<proteinExistence type="inferred from homology"/>
<dbReference type="HAMAP" id="MF_01369_A">
    <property type="entry name" value="Ribosomal_uL23_A"/>
    <property type="match status" value="1"/>
</dbReference>
<keyword evidence="3 6" id="KW-0694">RNA-binding</keyword>
<dbReference type="NCBIfam" id="NF011118">
    <property type="entry name" value="PRK14548.1"/>
    <property type="match status" value="1"/>
</dbReference>
<evidence type="ECO:0000256" key="7">
    <source>
        <dbReference type="RuleBase" id="RU003934"/>
    </source>
</evidence>
<keyword evidence="2 6" id="KW-0699">rRNA-binding</keyword>
<keyword evidence="5 6" id="KW-0687">Ribonucleoprotein</keyword>
<comment type="subunit">
    <text evidence="6">Part of the 50S ribosomal subunit. Contacts protein L29.</text>
</comment>
<dbReference type="Proteomes" id="UP000185779">
    <property type="component" value="Unassembled WGS sequence"/>
</dbReference>
<evidence type="ECO:0000256" key="1">
    <source>
        <dbReference type="ARBA" id="ARBA00006700"/>
    </source>
</evidence>
<dbReference type="PROSITE" id="PS00050">
    <property type="entry name" value="RIBOSOMAL_L23"/>
    <property type="match status" value="1"/>
</dbReference>
<dbReference type="InterPro" id="IPR013025">
    <property type="entry name" value="Ribosomal_uL23-like"/>
</dbReference>
<dbReference type="EMBL" id="DQZR01000059">
    <property type="protein sequence ID" value="HDM35923.1"/>
    <property type="molecule type" value="Genomic_DNA"/>
</dbReference>
<dbReference type="InterPro" id="IPR019985">
    <property type="entry name" value="Ribosomal_uL23"/>
</dbReference>
<dbReference type="Gene3D" id="3.30.70.330">
    <property type="match status" value="1"/>
</dbReference>
<dbReference type="EMBL" id="LYOR01000005">
    <property type="protein sequence ID" value="OFV65948.1"/>
    <property type="molecule type" value="Genomic_DNA"/>
</dbReference>
<evidence type="ECO:0000256" key="5">
    <source>
        <dbReference type="ARBA" id="ARBA00023274"/>
    </source>
</evidence>
<evidence type="ECO:0000256" key="2">
    <source>
        <dbReference type="ARBA" id="ARBA00022730"/>
    </source>
</evidence>
<dbReference type="EMBL" id="DRIE01000126">
    <property type="protein sequence ID" value="HEC57770.1"/>
    <property type="molecule type" value="Genomic_DNA"/>
</dbReference>
<name>A0A1F2P448_9EURY</name>
<evidence type="ECO:0000313" key="10">
    <source>
        <dbReference type="EMBL" id="OFV65948.1"/>
    </source>
</evidence>
<organism evidence="10 11">
    <name type="scientific">Candidatus Syntropharchaeum butanivorans</name>
    <dbReference type="NCBI Taxonomy" id="1839936"/>
    <lineage>
        <taxon>Archaea</taxon>
        <taxon>Methanobacteriati</taxon>
        <taxon>Methanobacteriota</taxon>
        <taxon>Stenosarchaea group</taxon>
        <taxon>Methanomicrobia</taxon>
        <taxon>Methanosarcinales</taxon>
        <taxon>ANME-2 cluster</taxon>
        <taxon>Candidatus Syntropharchaeum</taxon>
    </lineage>
</organism>